<gene>
    <name evidence="2" type="ORF">GUJ93_ZPchr0004g39681</name>
</gene>
<dbReference type="EMBL" id="JAAALK010000285">
    <property type="protein sequence ID" value="KAG8065499.1"/>
    <property type="molecule type" value="Genomic_DNA"/>
</dbReference>
<dbReference type="OrthoDB" id="2138282at2759"/>
<sequence>MGLSPLPPAAAVVAGEFRRDRFPRATVSQTSSPSSHGGAVLHHHVASTPPGPPHAASRLCPLPPLVDDRRHATPPLMPQNEIGDLFQGLGGMAAECDSGNCDAWEARDPSGSSPLTNSTADIHRIYSIYVESDFQVTDVKMICVDRLDFDLHVQSGEDTFSVRIPFRGRSLMRSEIVLNMMSHHAWEVDKSYAVLEFEMVQFLKII</sequence>
<evidence type="ECO:0000256" key="1">
    <source>
        <dbReference type="SAM" id="MobiDB-lite"/>
    </source>
</evidence>
<proteinExistence type="predicted"/>
<dbReference type="AlphaFoldDB" id="A0A8J5T053"/>
<comment type="caution">
    <text evidence="2">The sequence shown here is derived from an EMBL/GenBank/DDBJ whole genome shotgun (WGS) entry which is preliminary data.</text>
</comment>
<reference evidence="2" key="1">
    <citation type="journal article" date="2021" name="bioRxiv">
        <title>Whole Genome Assembly and Annotation of Northern Wild Rice, Zizania palustris L., Supports a Whole Genome Duplication in the Zizania Genus.</title>
        <authorList>
            <person name="Haas M."/>
            <person name="Kono T."/>
            <person name="Macchietto M."/>
            <person name="Millas R."/>
            <person name="McGilp L."/>
            <person name="Shao M."/>
            <person name="Duquette J."/>
            <person name="Hirsch C.N."/>
            <person name="Kimball J."/>
        </authorList>
    </citation>
    <scope>NUCLEOTIDE SEQUENCE</scope>
    <source>
        <tissue evidence="2">Fresh leaf tissue</tissue>
    </source>
</reference>
<evidence type="ECO:0000313" key="3">
    <source>
        <dbReference type="Proteomes" id="UP000729402"/>
    </source>
</evidence>
<feature type="region of interest" description="Disordered" evidence="1">
    <location>
        <begin position="24"/>
        <end position="58"/>
    </location>
</feature>
<organism evidence="2 3">
    <name type="scientific">Zizania palustris</name>
    <name type="common">Northern wild rice</name>
    <dbReference type="NCBI Taxonomy" id="103762"/>
    <lineage>
        <taxon>Eukaryota</taxon>
        <taxon>Viridiplantae</taxon>
        <taxon>Streptophyta</taxon>
        <taxon>Embryophyta</taxon>
        <taxon>Tracheophyta</taxon>
        <taxon>Spermatophyta</taxon>
        <taxon>Magnoliopsida</taxon>
        <taxon>Liliopsida</taxon>
        <taxon>Poales</taxon>
        <taxon>Poaceae</taxon>
        <taxon>BOP clade</taxon>
        <taxon>Oryzoideae</taxon>
        <taxon>Oryzeae</taxon>
        <taxon>Zizaniinae</taxon>
        <taxon>Zizania</taxon>
    </lineage>
</organism>
<name>A0A8J5T053_ZIZPA</name>
<evidence type="ECO:0000313" key="2">
    <source>
        <dbReference type="EMBL" id="KAG8065499.1"/>
    </source>
</evidence>
<feature type="compositionally biased region" description="Polar residues" evidence="1">
    <location>
        <begin position="26"/>
        <end position="35"/>
    </location>
</feature>
<protein>
    <submittedName>
        <fullName evidence="2">Uncharacterized protein</fullName>
    </submittedName>
</protein>
<reference evidence="2" key="2">
    <citation type="submission" date="2021-02" db="EMBL/GenBank/DDBJ databases">
        <authorList>
            <person name="Kimball J.A."/>
            <person name="Haas M.W."/>
            <person name="Macchietto M."/>
            <person name="Kono T."/>
            <person name="Duquette J."/>
            <person name="Shao M."/>
        </authorList>
    </citation>
    <scope>NUCLEOTIDE SEQUENCE</scope>
    <source>
        <tissue evidence="2">Fresh leaf tissue</tissue>
    </source>
</reference>
<accession>A0A8J5T053</accession>
<keyword evidence="3" id="KW-1185">Reference proteome</keyword>
<dbReference type="Proteomes" id="UP000729402">
    <property type="component" value="Unassembled WGS sequence"/>
</dbReference>